<sequence>MKLANTHISYCTNIHPGQDWHAHFEELKRHVPQIKAAVSPDAPFGLGLRLSAEAAADLQRPEVLLEFQHWLQEQHCYVFTMNGFPFGDFHEKRVKDMVHFPDWTSKRRKDYTLNLFDILANLIPEGAEAGISTSPLSYRFWFDEGTTEWQDMRHACTQQLIEVAAFLQQKEGQTGKYMHLDIEPEPDGVLENLDEFLHWYQQELLPQAYSFFGEKGIGEAETQNIIKRYICLCYDVCHFALAYADHPQAMQALEQAGIKIGKFQISSALKVSLTDDPIDRSNKEKLLEEFDEPIYLHQVIARNKANQLIKYRDLMDALPDIANPDHVEWRSHFHVPIFLAEYGEISSTQDDILAVLALHKAQPRTAHVEVETYTWGVLPKALQIPIQESIARELNWLINELNKKHE</sequence>
<dbReference type="NCBIfam" id="NF035939">
    <property type="entry name" value="TIM_EboE"/>
    <property type="match status" value="1"/>
</dbReference>
<protein>
    <submittedName>
        <fullName evidence="1">Metabolite traffic protein EboE</fullName>
    </submittedName>
</protein>
<accession>A0A6N8KZL9</accession>
<dbReference type="SUPFAM" id="SSF51658">
    <property type="entry name" value="Xylose isomerase-like"/>
    <property type="match status" value="1"/>
</dbReference>
<name>A0A6N8KZL9_9SPHI</name>
<dbReference type="RefSeq" id="WP_160369016.1">
    <property type="nucleotide sequence ID" value="NZ_WSQA01000006.1"/>
</dbReference>
<organism evidence="1 2">
    <name type="scientific">Sphingobacterium humi</name>
    <dbReference type="NCBI Taxonomy" id="1796905"/>
    <lineage>
        <taxon>Bacteria</taxon>
        <taxon>Pseudomonadati</taxon>
        <taxon>Bacteroidota</taxon>
        <taxon>Sphingobacteriia</taxon>
        <taxon>Sphingobacteriales</taxon>
        <taxon>Sphingobacteriaceae</taxon>
        <taxon>Sphingobacterium</taxon>
    </lineage>
</organism>
<gene>
    <name evidence="1" type="primary">eboE</name>
    <name evidence="1" type="ORF">GQF63_09600</name>
</gene>
<dbReference type="AlphaFoldDB" id="A0A6N8KZL9"/>
<dbReference type="InterPro" id="IPR036237">
    <property type="entry name" value="Xyl_isomerase-like_sf"/>
</dbReference>
<dbReference type="EMBL" id="WSQA01000006">
    <property type="protein sequence ID" value="MVZ62274.1"/>
    <property type="molecule type" value="Genomic_DNA"/>
</dbReference>
<comment type="caution">
    <text evidence="1">The sequence shown here is derived from an EMBL/GenBank/DDBJ whole genome shotgun (WGS) entry which is preliminary data.</text>
</comment>
<reference evidence="1 2" key="1">
    <citation type="submission" date="2019-12" db="EMBL/GenBank/DDBJ databases">
        <authorList>
            <person name="Dong K."/>
        </authorList>
    </citation>
    <scope>NUCLEOTIDE SEQUENCE [LARGE SCALE GENOMIC DNA]</scope>
    <source>
        <strain evidence="1 2">JCM 31225</strain>
    </source>
</reference>
<evidence type="ECO:0000313" key="1">
    <source>
        <dbReference type="EMBL" id="MVZ62274.1"/>
    </source>
</evidence>
<proteinExistence type="predicted"/>
<keyword evidence="2" id="KW-1185">Reference proteome</keyword>
<dbReference type="Proteomes" id="UP000435036">
    <property type="component" value="Unassembled WGS sequence"/>
</dbReference>
<dbReference type="OrthoDB" id="9785907at2"/>
<evidence type="ECO:0000313" key="2">
    <source>
        <dbReference type="Proteomes" id="UP000435036"/>
    </source>
</evidence>